<keyword evidence="3" id="KW-0406">Ion transport</keyword>
<dbReference type="GO" id="GO:0015093">
    <property type="term" value="F:ferrous iron transmembrane transporter activity"/>
    <property type="evidence" value="ECO:0007669"/>
    <property type="project" value="TreeGrafter"/>
</dbReference>
<feature type="transmembrane region" description="Helical" evidence="8">
    <location>
        <begin position="334"/>
        <end position="355"/>
    </location>
</feature>
<keyword evidence="3" id="KW-0813">Transport</keyword>
<keyword evidence="6 8" id="KW-0472">Membrane</keyword>
<feature type="transmembrane region" description="Helical" evidence="8">
    <location>
        <begin position="187"/>
        <end position="208"/>
    </location>
</feature>
<dbReference type="Proteomes" id="UP000827549">
    <property type="component" value="Chromosome 1"/>
</dbReference>
<feature type="region of interest" description="Disordered" evidence="7">
    <location>
        <begin position="155"/>
        <end position="178"/>
    </location>
</feature>
<dbReference type="PANTHER" id="PTHR31632:SF2">
    <property type="entry name" value="PLASMA MEMBRANE IRON PERMEASE"/>
    <property type="match status" value="1"/>
</dbReference>
<name>A0AAF0XZ81_9TREE</name>
<accession>A0AAF0XZ81</accession>
<keyword evidence="4 8" id="KW-0812">Transmembrane</keyword>
<proteinExistence type="inferred from homology"/>
<evidence type="ECO:0000256" key="1">
    <source>
        <dbReference type="ARBA" id="ARBA00004141"/>
    </source>
</evidence>
<reference evidence="9" key="1">
    <citation type="submission" date="2023-10" db="EMBL/GenBank/DDBJ databases">
        <authorList>
            <person name="Noh H."/>
        </authorList>
    </citation>
    <scope>NUCLEOTIDE SEQUENCE</scope>
    <source>
        <strain evidence="9">DUCC4014</strain>
    </source>
</reference>
<evidence type="ECO:0000256" key="5">
    <source>
        <dbReference type="ARBA" id="ARBA00022989"/>
    </source>
</evidence>
<organism evidence="9 10">
    <name type="scientific">Vanrija pseudolonga</name>
    <dbReference type="NCBI Taxonomy" id="143232"/>
    <lineage>
        <taxon>Eukaryota</taxon>
        <taxon>Fungi</taxon>
        <taxon>Dikarya</taxon>
        <taxon>Basidiomycota</taxon>
        <taxon>Agaricomycotina</taxon>
        <taxon>Tremellomycetes</taxon>
        <taxon>Trichosporonales</taxon>
        <taxon>Trichosporonaceae</taxon>
        <taxon>Vanrija</taxon>
    </lineage>
</organism>
<protein>
    <submittedName>
        <fullName evidence="9">High affinity iron permease 1</fullName>
    </submittedName>
</protein>
<evidence type="ECO:0000313" key="9">
    <source>
        <dbReference type="EMBL" id="WOO76760.1"/>
    </source>
</evidence>
<dbReference type="PANTHER" id="PTHR31632">
    <property type="entry name" value="IRON TRANSPORTER FTH1"/>
    <property type="match status" value="1"/>
</dbReference>
<feature type="transmembrane region" description="Helical" evidence="8">
    <location>
        <begin position="73"/>
        <end position="97"/>
    </location>
</feature>
<evidence type="ECO:0000256" key="8">
    <source>
        <dbReference type="SAM" id="Phobius"/>
    </source>
</evidence>
<dbReference type="Pfam" id="PF03239">
    <property type="entry name" value="FTR1"/>
    <property type="match status" value="1"/>
</dbReference>
<sequence>MAKDVFYVPIFFIVFRETIEAAIIVSVLLSFVEQLMTTGRLSPTETDEHAFGDHDQEHNAQVKTLIKRMRWQIWAGTLSGLAISLVIGAAFIAVFYTKLNNLWGKTEQIWEGVFCLIACILILLMGLAFLKMDRSRIKWRYKLAAAFSQSSKKMIRNRNRDSTEEGTPDETANLTAEDRRESRSSKWALFLLPFITVLREGLEAVVFVGGVSLNAPATSIPLPVVVGLIAGFIVGYIIYRTGSTGTLHWFLIISTTILFLIGAGLASRGVGFLQYYVFAQGVGGDVAETGDGPGSFQVAGNVWHLTYGNPETGSPTTNGGWQIFNAILGWNNTATLGSILIYVFYWLVVIVALIYNKWTEGRFTFFGRGSSAYNRRIARREAKARDAELAAQTASTPLDEKTGHESDDAGSSSGATAEELPNNNNNNKSKEHIPTI</sequence>
<feature type="transmembrane region" description="Helical" evidence="8">
    <location>
        <begin position="246"/>
        <end position="266"/>
    </location>
</feature>
<dbReference type="InterPro" id="IPR004923">
    <property type="entry name" value="FTR1/Fip1/EfeU"/>
</dbReference>
<dbReference type="AlphaFoldDB" id="A0AAF0XZ81"/>
<keyword evidence="3" id="KW-0408">Iron</keyword>
<evidence type="ECO:0000256" key="3">
    <source>
        <dbReference type="ARBA" id="ARBA00022496"/>
    </source>
</evidence>
<dbReference type="GeneID" id="87803638"/>
<feature type="transmembrane region" description="Helical" evidence="8">
    <location>
        <begin position="6"/>
        <end position="32"/>
    </location>
</feature>
<dbReference type="EMBL" id="CP086714">
    <property type="protein sequence ID" value="WOO76760.1"/>
    <property type="molecule type" value="Genomic_DNA"/>
</dbReference>
<evidence type="ECO:0000256" key="4">
    <source>
        <dbReference type="ARBA" id="ARBA00022692"/>
    </source>
</evidence>
<keyword evidence="5 8" id="KW-1133">Transmembrane helix</keyword>
<feature type="transmembrane region" description="Helical" evidence="8">
    <location>
        <begin position="109"/>
        <end position="130"/>
    </location>
</feature>
<dbReference type="GO" id="GO:0033573">
    <property type="term" value="C:high-affinity iron permease complex"/>
    <property type="evidence" value="ECO:0007669"/>
    <property type="project" value="InterPro"/>
</dbReference>
<feature type="region of interest" description="Disordered" evidence="7">
    <location>
        <begin position="384"/>
        <end position="436"/>
    </location>
</feature>
<feature type="compositionally biased region" description="Basic and acidic residues" evidence="7">
    <location>
        <begin position="398"/>
        <end position="407"/>
    </location>
</feature>
<keyword evidence="10" id="KW-1185">Reference proteome</keyword>
<comment type="subcellular location">
    <subcellularLocation>
        <location evidence="1">Membrane</location>
        <topology evidence="1">Multi-pass membrane protein</topology>
    </subcellularLocation>
</comment>
<gene>
    <name evidence="9" type="primary">ftr1</name>
    <name evidence="9" type="ORF">LOC62_01G000379</name>
</gene>
<feature type="transmembrane region" description="Helical" evidence="8">
    <location>
        <begin position="220"/>
        <end position="239"/>
    </location>
</feature>
<evidence type="ECO:0000256" key="2">
    <source>
        <dbReference type="ARBA" id="ARBA00008333"/>
    </source>
</evidence>
<evidence type="ECO:0000256" key="6">
    <source>
        <dbReference type="ARBA" id="ARBA00023136"/>
    </source>
</evidence>
<evidence type="ECO:0000256" key="7">
    <source>
        <dbReference type="SAM" id="MobiDB-lite"/>
    </source>
</evidence>
<keyword evidence="3" id="KW-0410">Iron transport</keyword>
<comment type="similarity">
    <text evidence="2">Belongs to the oxidase-dependent Fe transporter (OFeT) (TC 9.A.10.1) family.</text>
</comment>
<evidence type="ECO:0000313" key="10">
    <source>
        <dbReference type="Proteomes" id="UP000827549"/>
    </source>
</evidence>
<dbReference type="RefSeq" id="XP_062622792.1">
    <property type="nucleotide sequence ID" value="XM_062766808.1"/>
</dbReference>